<keyword evidence="2" id="KW-1133">Transmembrane helix</keyword>
<evidence type="ECO:0000313" key="3">
    <source>
        <dbReference type="EMBL" id="KAJ4468695.1"/>
    </source>
</evidence>
<protein>
    <submittedName>
        <fullName evidence="3">Uncharacterized protein</fullName>
    </submittedName>
</protein>
<dbReference type="Proteomes" id="UP001150266">
    <property type="component" value="Unassembled WGS sequence"/>
</dbReference>
<keyword evidence="4" id="KW-1185">Reference proteome</keyword>
<gene>
    <name evidence="3" type="ORF">J3R30DRAFT_3739396</name>
</gene>
<accession>A0A9W8ZWQ2</accession>
<feature type="transmembrane region" description="Helical" evidence="2">
    <location>
        <begin position="70"/>
        <end position="97"/>
    </location>
</feature>
<feature type="transmembrane region" description="Helical" evidence="2">
    <location>
        <begin position="36"/>
        <end position="58"/>
    </location>
</feature>
<feature type="transmembrane region" description="Helical" evidence="2">
    <location>
        <begin position="117"/>
        <end position="140"/>
    </location>
</feature>
<dbReference type="OrthoDB" id="2988301at2759"/>
<name>A0A9W8ZWQ2_9AGAR</name>
<evidence type="ECO:0000256" key="2">
    <source>
        <dbReference type="SAM" id="Phobius"/>
    </source>
</evidence>
<sequence>MGMFLLLGTAFFSRTQFVQKSINSSKLSNQPINRSRTWYSFCISWIISCLSYCLLFFAMEQFNPNEKPTYGLCLVQAALMAFKPHISTGATTFALLLDVWWMFRAATLGKRSGGERMMNLFLLVPYVLWVLPTVGVPHCWCSRATSSTSRSVHRPLLCLEQSCASYLGLLSDPCLLLGGYSHVKRRMQANRNSSHPSRAFVLPQSDGDTRKGKSTHGKNKEQILALIIRLISVRTERVFVITVFNRAVGPRADLALAALPPTGVVVFGSQTLTLIDQQEMHIYSTSLFFISLLTGLPPFVVPPHSTFPPVFVVYPGKNLHDEEQGKQRVVIEMEIGSDLGDGNASLRDAEQAMISSRRAIIFRENDSAGR</sequence>
<evidence type="ECO:0000256" key="1">
    <source>
        <dbReference type="SAM" id="MobiDB-lite"/>
    </source>
</evidence>
<dbReference type="AlphaFoldDB" id="A0A9W8ZWQ2"/>
<keyword evidence="2" id="KW-0812">Transmembrane</keyword>
<proteinExistence type="predicted"/>
<feature type="region of interest" description="Disordered" evidence="1">
    <location>
        <begin position="196"/>
        <end position="216"/>
    </location>
</feature>
<dbReference type="EMBL" id="JAOTPV010000034">
    <property type="protein sequence ID" value="KAJ4468695.1"/>
    <property type="molecule type" value="Genomic_DNA"/>
</dbReference>
<evidence type="ECO:0000313" key="4">
    <source>
        <dbReference type="Proteomes" id="UP001150266"/>
    </source>
</evidence>
<keyword evidence="2" id="KW-0472">Membrane</keyword>
<organism evidence="3 4">
    <name type="scientific">Lentinula aciculospora</name>
    <dbReference type="NCBI Taxonomy" id="153920"/>
    <lineage>
        <taxon>Eukaryota</taxon>
        <taxon>Fungi</taxon>
        <taxon>Dikarya</taxon>
        <taxon>Basidiomycota</taxon>
        <taxon>Agaricomycotina</taxon>
        <taxon>Agaricomycetes</taxon>
        <taxon>Agaricomycetidae</taxon>
        <taxon>Agaricales</taxon>
        <taxon>Marasmiineae</taxon>
        <taxon>Omphalotaceae</taxon>
        <taxon>Lentinula</taxon>
    </lineage>
</organism>
<reference evidence="3" key="1">
    <citation type="submission" date="2022-08" db="EMBL/GenBank/DDBJ databases">
        <title>A Global Phylogenomic Analysis of the Shiitake Genus Lentinula.</title>
        <authorList>
            <consortium name="DOE Joint Genome Institute"/>
            <person name="Sierra-Patev S."/>
            <person name="Min B."/>
            <person name="Naranjo-Ortiz M."/>
            <person name="Looney B."/>
            <person name="Konkel Z."/>
            <person name="Slot J.C."/>
            <person name="Sakamoto Y."/>
            <person name="Steenwyk J.L."/>
            <person name="Rokas A."/>
            <person name="Carro J."/>
            <person name="Camarero S."/>
            <person name="Ferreira P."/>
            <person name="Molpeceres G."/>
            <person name="Ruiz-Duenas F.J."/>
            <person name="Serrano A."/>
            <person name="Henrissat B."/>
            <person name="Drula E."/>
            <person name="Hughes K.W."/>
            <person name="Mata J.L."/>
            <person name="Ishikawa N.K."/>
            <person name="Vargas-Isla R."/>
            <person name="Ushijima S."/>
            <person name="Smith C.A."/>
            <person name="Ahrendt S."/>
            <person name="Andreopoulos W."/>
            <person name="He G."/>
            <person name="Labutti K."/>
            <person name="Lipzen A."/>
            <person name="Ng V."/>
            <person name="Riley R."/>
            <person name="Sandor L."/>
            <person name="Barry K."/>
            <person name="Martinez A.T."/>
            <person name="Xiao Y."/>
            <person name="Gibbons J.G."/>
            <person name="Terashima K."/>
            <person name="Grigoriev I.V."/>
            <person name="Hibbett D.S."/>
        </authorList>
    </citation>
    <scope>NUCLEOTIDE SEQUENCE</scope>
    <source>
        <strain evidence="3">JLM2183</strain>
    </source>
</reference>
<comment type="caution">
    <text evidence="3">The sequence shown here is derived from an EMBL/GenBank/DDBJ whole genome shotgun (WGS) entry which is preliminary data.</text>
</comment>